<name>A0A5M6D0G8_9BACT</name>
<evidence type="ECO:0000313" key="2">
    <source>
        <dbReference type="EMBL" id="KAA5540944.1"/>
    </source>
</evidence>
<dbReference type="AlphaFoldDB" id="A0A5M6D0G8"/>
<evidence type="ECO:0000259" key="1">
    <source>
        <dbReference type="Pfam" id="PF08241"/>
    </source>
</evidence>
<proteinExistence type="predicted"/>
<evidence type="ECO:0000313" key="3">
    <source>
        <dbReference type="Proteomes" id="UP000324479"/>
    </source>
</evidence>
<keyword evidence="2" id="KW-0489">Methyltransferase</keyword>
<sequence>MTNVSNFYHRRVAPRVVHHLCSCAQITRQRQEVVSQAFGLVLEIGIGSGLNLPHYDPDKVERVIGVDPDASMLQLSATRRESTSISVEMIQASAAEMPLESGLADCAMITYTLCSVQDPRRVLAEVARVLKPQGVIYLCEHGRATGRMSRGMQSAANGAWSRLMLGCNLNRDPNALVLQSGFRFLQQERFVMRPFPPMLGTHYTGVAVRA</sequence>
<dbReference type="EMBL" id="VWOX01000011">
    <property type="protein sequence ID" value="KAA5540944.1"/>
    <property type="molecule type" value="Genomic_DNA"/>
</dbReference>
<reference evidence="2 3" key="1">
    <citation type="submission" date="2019-08" db="EMBL/GenBank/DDBJ databases">
        <authorList>
            <person name="Dhanesh K."/>
            <person name="Kumar G."/>
            <person name="Sasikala C."/>
            <person name="Venkata Ramana C."/>
        </authorList>
    </citation>
    <scope>NUCLEOTIDE SEQUENCE [LARGE SCALE GENOMIC DNA]</scope>
    <source>
        <strain evidence="2 3">JC645</strain>
    </source>
</reference>
<dbReference type="InterPro" id="IPR013216">
    <property type="entry name" value="Methyltransf_11"/>
</dbReference>
<keyword evidence="2" id="KW-0808">Transferase</keyword>
<dbReference type="Proteomes" id="UP000324479">
    <property type="component" value="Unassembled WGS sequence"/>
</dbReference>
<gene>
    <name evidence="2" type="ORF">FYK55_18705</name>
</gene>
<comment type="caution">
    <text evidence="2">The sequence shown here is derived from an EMBL/GenBank/DDBJ whole genome shotgun (WGS) entry which is preliminary data.</text>
</comment>
<dbReference type="CDD" id="cd02440">
    <property type="entry name" value="AdoMet_MTases"/>
    <property type="match status" value="1"/>
</dbReference>
<keyword evidence="3" id="KW-1185">Reference proteome</keyword>
<dbReference type="Gene3D" id="3.40.50.150">
    <property type="entry name" value="Vaccinia Virus protein VP39"/>
    <property type="match status" value="1"/>
</dbReference>
<dbReference type="InterPro" id="IPR052356">
    <property type="entry name" value="Thiol_S-MT"/>
</dbReference>
<dbReference type="PANTHER" id="PTHR45036:SF1">
    <property type="entry name" value="METHYLTRANSFERASE LIKE 7A"/>
    <property type="match status" value="1"/>
</dbReference>
<dbReference type="PANTHER" id="PTHR45036">
    <property type="entry name" value="METHYLTRANSFERASE LIKE 7B"/>
    <property type="match status" value="1"/>
</dbReference>
<accession>A0A5M6D0G8</accession>
<organism evidence="2 3">
    <name type="scientific">Roseiconus nitratireducens</name>
    <dbReference type="NCBI Taxonomy" id="2605748"/>
    <lineage>
        <taxon>Bacteria</taxon>
        <taxon>Pseudomonadati</taxon>
        <taxon>Planctomycetota</taxon>
        <taxon>Planctomycetia</taxon>
        <taxon>Pirellulales</taxon>
        <taxon>Pirellulaceae</taxon>
        <taxon>Roseiconus</taxon>
    </lineage>
</organism>
<dbReference type="SUPFAM" id="SSF53335">
    <property type="entry name" value="S-adenosyl-L-methionine-dependent methyltransferases"/>
    <property type="match status" value="1"/>
</dbReference>
<protein>
    <submittedName>
        <fullName evidence="2">Class I SAM-dependent methyltransferase</fullName>
    </submittedName>
</protein>
<dbReference type="GO" id="GO:0008757">
    <property type="term" value="F:S-adenosylmethionine-dependent methyltransferase activity"/>
    <property type="evidence" value="ECO:0007669"/>
    <property type="project" value="InterPro"/>
</dbReference>
<dbReference type="Pfam" id="PF08241">
    <property type="entry name" value="Methyltransf_11"/>
    <property type="match status" value="1"/>
</dbReference>
<dbReference type="RefSeq" id="WP_150077989.1">
    <property type="nucleotide sequence ID" value="NZ_VWOX01000011.1"/>
</dbReference>
<feature type="domain" description="Methyltransferase type 11" evidence="1">
    <location>
        <begin position="42"/>
        <end position="137"/>
    </location>
</feature>
<dbReference type="InterPro" id="IPR029063">
    <property type="entry name" value="SAM-dependent_MTases_sf"/>
</dbReference>
<dbReference type="GO" id="GO:0032259">
    <property type="term" value="P:methylation"/>
    <property type="evidence" value="ECO:0007669"/>
    <property type="project" value="UniProtKB-KW"/>
</dbReference>